<reference evidence="1 2" key="1">
    <citation type="submission" date="2019-05" db="EMBL/GenBank/DDBJ databases">
        <title>Emergence of the Ug99 lineage of the wheat stem rust pathogen through somatic hybridization.</title>
        <authorList>
            <person name="Li F."/>
            <person name="Upadhyaya N.M."/>
            <person name="Sperschneider J."/>
            <person name="Matny O."/>
            <person name="Nguyen-Phuc H."/>
            <person name="Mago R."/>
            <person name="Raley C."/>
            <person name="Miller M.E."/>
            <person name="Silverstein K.A.T."/>
            <person name="Henningsen E."/>
            <person name="Hirsch C.D."/>
            <person name="Visser B."/>
            <person name="Pretorius Z.A."/>
            <person name="Steffenson B.J."/>
            <person name="Schwessinger B."/>
            <person name="Dodds P.N."/>
            <person name="Figueroa M."/>
        </authorList>
    </citation>
    <scope>NUCLEOTIDE SEQUENCE [LARGE SCALE GENOMIC DNA]</scope>
    <source>
        <strain evidence="1">21-0</strain>
    </source>
</reference>
<proteinExistence type="predicted"/>
<evidence type="ECO:0000313" key="1">
    <source>
        <dbReference type="EMBL" id="KAA1113145.1"/>
    </source>
</evidence>
<name>A0A5B0QJB1_PUCGR</name>
<sequence length="54" mass="5876">MPEKFRITNMAGLRLAKDLLELRDPLERSGRPSSGRVRGVFVTSVGGSRCASAE</sequence>
<dbReference type="EMBL" id="VSWC01000015">
    <property type="protein sequence ID" value="KAA1113145.1"/>
    <property type="molecule type" value="Genomic_DNA"/>
</dbReference>
<evidence type="ECO:0000313" key="2">
    <source>
        <dbReference type="Proteomes" id="UP000324748"/>
    </source>
</evidence>
<gene>
    <name evidence="1" type="ORF">PGT21_022726</name>
</gene>
<accession>A0A5B0QJB1</accession>
<comment type="caution">
    <text evidence="1">The sequence shown here is derived from an EMBL/GenBank/DDBJ whole genome shotgun (WGS) entry which is preliminary data.</text>
</comment>
<dbReference type="AlphaFoldDB" id="A0A5B0QJB1"/>
<keyword evidence="2" id="KW-1185">Reference proteome</keyword>
<dbReference type="Proteomes" id="UP000324748">
    <property type="component" value="Unassembled WGS sequence"/>
</dbReference>
<protein>
    <submittedName>
        <fullName evidence="1">Uncharacterized protein</fullName>
    </submittedName>
</protein>
<organism evidence="1 2">
    <name type="scientific">Puccinia graminis f. sp. tritici</name>
    <dbReference type="NCBI Taxonomy" id="56615"/>
    <lineage>
        <taxon>Eukaryota</taxon>
        <taxon>Fungi</taxon>
        <taxon>Dikarya</taxon>
        <taxon>Basidiomycota</taxon>
        <taxon>Pucciniomycotina</taxon>
        <taxon>Pucciniomycetes</taxon>
        <taxon>Pucciniales</taxon>
        <taxon>Pucciniaceae</taxon>
        <taxon>Puccinia</taxon>
    </lineage>
</organism>